<name>A0A9P5SC76_9FUNG</name>
<evidence type="ECO:0000313" key="3">
    <source>
        <dbReference type="Proteomes" id="UP000696485"/>
    </source>
</evidence>
<reference evidence="2" key="1">
    <citation type="journal article" date="2020" name="Fungal Divers.">
        <title>Resolving the Mortierellaceae phylogeny through synthesis of multi-gene phylogenetics and phylogenomics.</title>
        <authorList>
            <person name="Vandepol N."/>
            <person name="Liber J."/>
            <person name="Desiro A."/>
            <person name="Na H."/>
            <person name="Kennedy M."/>
            <person name="Barry K."/>
            <person name="Grigoriev I.V."/>
            <person name="Miller A.N."/>
            <person name="O'Donnell K."/>
            <person name="Stajich J.E."/>
            <person name="Bonito G."/>
        </authorList>
    </citation>
    <scope>NUCLEOTIDE SEQUENCE</scope>
    <source>
        <strain evidence="2">NVP1</strain>
    </source>
</reference>
<dbReference type="AlphaFoldDB" id="A0A9P5SC76"/>
<accession>A0A9P5SC76</accession>
<proteinExistence type="predicted"/>
<keyword evidence="3" id="KW-1185">Reference proteome</keyword>
<dbReference type="EMBL" id="JAAAUY010001794">
    <property type="protein sequence ID" value="KAF9318990.1"/>
    <property type="molecule type" value="Genomic_DNA"/>
</dbReference>
<comment type="caution">
    <text evidence="2">The sequence shown here is derived from an EMBL/GenBank/DDBJ whole genome shotgun (WGS) entry which is preliminary data.</text>
</comment>
<sequence>MTQQDLANYLCDFEGFEGVELCQLGSFLKTLEEENLLGNLYQMTTLDGHVKRVCLDYYRVSYQETQTQKLRYVVKLTLGEFDEQLGRIEISLKSSFATAEVYNAFREAKGVLELIIDLSWECTRRIGRLVEALKTNSTLTTWDLNSNFIKDDRAQALAEPLRTNSTLISLNLKNNSIRLIGGQALAEARKTNTTLTTLGLMGNFIGDKIAQTLFVALKTTRRDIVP</sequence>
<protein>
    <submittedName>
        <fullName evidence="2">Uncharacterized protein</fullName>
    </submittedName>
</protein>
<dbReference type="Gene3D" id="3.80.10.10">
    <property type="entry name" value="Ribonuclease Inhibitor"/>
    <property type="match status" value="1"/>
</dbReference>
<dbReference type="Pfam" id="PF13516">
    <property type="entry name" value="LRR_6"/>
    <property type="match status" value="3"/>
</dbReference>
<dbReference type="Proteomes" id="UP000696485">
    <property type="component" value="Unassembled WGS sequence"/>
</dbReference>
<dbReference type="InterPro" id="IPR052201">
    <property type="entry name" value="LRR-containing_regulator"/>
</dbReference>
<dbReference type="InterPro" id="IPR032675">
    <property type="entry name" value="LRR_dom_sf"/>
</dbReference>
<organism evidence="2 3">
    <name type="scientific">Podila minutissima</name>
    <dbReference type="NCBI Taxonomy" id="64525"/>
    <lineage>
        <taxon>Eukaryota</taxon>
        <taxon>Fungi</taxon>
        <taxon>Fungi incertae sedis</taxon>
        <taxon>Mucoromycota</taxon>
        <taxon>Mortierellomycotina</taxon>
        <taxon>Mortierellomycetes</taxon>
        <taxon>Mortierellales</taxon>
        <taxon>Mortierellaceae</taxon>
        <taxon>Podila</taxon>
    </lineage>
</organism>
<evidence type="ECO:0000256" key="1">
    <source>
        <dbReference type="ARBA" id="ARBA00022737"/>
    </source>
</evidence>
<dbReference type="PANTHER" id="PTHR24111">
    <property type="entry name" value="LEUCINE-RICH REPEAT-CONTAINING PROTEIN 34"/>
    <property type="match status" value="1"/>
</dbReference>
<evidence type="ECO:0000313" key="2">
    <source>
        <dbReference type="EMBL" id="KAF9318990.1"/>
    </source>
</evidence>
<keyword evidence="1" id="KW-0677">Repeat</keyword>
<dbReference type="PANTHER" id="PTHR24111:SF0">
    <property type="entry name" value="LEUCINE-RICH REPEAT-CONTAINING PROTEIN"/>
    <property type="match status" value="1"/>
</dbReference>
<gene>
    <name evidence="2" type="ORF">BG006_003068</name>
</gene>
<dbReference type="InterPro" id="IPR001611">
    <property type="entry name" value="Leu-rich_rpt"/>
</dbReference>
<dbReference type="SMART" id="SM00368">
    <property type="entry name" value="LRR_RI"/>
    <property type="match status" value="3"/>
</dbReference>
<dbReference type="SUPFAM" id="SSF52047">
    <property type="entry name" value="RNI-like"/>
    <property type="match status" value="1"/>
</dbReference>